<protein>
    <submittedName>
        <fullName evidence="4">N-methylhydantoinase A</fullName>
    </submittedName>
</protein>
<feature type="domain" description="Hydantoinase A/oxoprolinase" evidence="1">
    <location>
        <begin position="214"/>
        <end position="501"/>
    </location>
</feature>
<dbReference type="RefSeq" id="WP_091322545.1">
    <property type="nucleotide sequence ID" value="NZ_FOSW01000003.1"/>
</dbReference>
<dbReference type="AlphaFoldDB" id="A0A1I4C5J9"/>
<accession>A0A1I4C5J9</accession>
<dbReference type="Pfam" id="PF19278">
    <property type="entry name" value="Hydant_A_C"/>
    <property type="match status" value="1"/>
</dbReference>
<dbReference type="Pfam" id="PF05378">
    <property type="entry name" value="Hydant_A_N"/>
    <property type="match status" value="1"/>
</dbReference>
<evidence type="ECO:0000259" key="2">
    <source>
        <dbReference type="Pfam" id="PF05378"/>
    </source>
</evidence>
<sequence length="699" mass="73577">MAHVIGIDIGGTFTDAFAADETGRVAGVKTPSTPPDFSQGFLAVLDELAAALETDTRSLLADTDYIVHGTTSTLNALVTGDVATVGFLTTRGHADSISIMNLEGRYAGLGADEVQDMVRTNKPAALVPPQLIREIDERVDHKGAVVVPLDEEGARRAVRELVDAGAQAIAVSLLWSFRNPAHEQRVGEIIAEEAAGLYVALSSDVSPRIREYARSATTIMNTQVGPRLRDYLQPLEAELRARGFSGSLLVMQGSGGCVDSGAAPARAITTIGSVLTGGVVGCMRLAGELGHRNVISTDMGGTTFLAGLVVDGEPVSTTSTVLNQYQLSVPMVDVHTIGAGGGAIAWLDAGHNLRVGPRSAGARPGPACYGEGGTEPTVTDVDLLLGIINPDNFLGGRKKLSRELAEEAVRTHIAEPLGMSMDDAAAAVYAIQNAQTADLVRKVVVTSGQDPRDFVLYAFGGAAPMHCASYAADLEIGEVVVPLGPTAAVFSAYGLAASDIVLTAELSSPTNFPPPPETFNAAFGQLRRELDAQLSEQGLKFASVGYRNEADIRYTMQLAEVETPVPSEELDEAGLETVGAAFGELYERLYGKGAGFSEAGLQLITYRTRAVGGLSIRPRLAEVPPAEGDPRPTSSRRVFLDPRHGWQDAAIYDYRDLAAGHELKGPAVVEAPTTTVALPEGCVGRVDHLGNLVIRYTQA</sequence>
<name>A0A1I4C5J9_9ACTN</name>
<dbReference type="InParanoid" id="A0A1I4C5J9"/>
<dbReference type="InterPro" id="IPR045079">
    <property type="entry name" value="Oxoprolinase-like"/>
</dbReference>
<dbReference type="InterPro" id="IPR008040">
    <property type="entry name" value="Hydant_A_N"/>
</dbReference>
<evidence type="ECO:0000259" key="1">
    <source>
        <dbReference type="Pfam" id="PF01968"/>
    </source>
</evidence>
<dbReference type="SUPFAM" id="SSF53067">
    <property type="entry name" value="Actin-like ATPase domain"/>
    <property type="match status" value="1"/>
</dbReference>
<organism evidence="4 5">
    <name type="scientific">Geodermatophilus ruber</name>
    <dbReference type="NCBI Taxonomy" id="504800"/>
    <lineage>
        <taxon>Bacteria</taxon>
        <taxon>Bacillati</taxon>
        <taxon>Actinomycetota</taxon>
        <taxon>Actinomycetes</taxon>
        <taxon>Geodermatophilales</taxon>
        <taxon>Geodermatophilaceae</taxon>
        <taxon>Geodermatophilus</taxon>
    </lineage>
</organism>
<dbReference type="EMBL" id="FOSW01000003">
    <property type="protein sequence ID" value="SFK76398.1"/>
    <property type="molecule type" value="Genomic_DNA"/>
</dbReference>
<dbReference type="Pfam" id="PF01968">
    <property type="entry name" value="Hydantoinase_A"/>
    <property type="match status" value="1"/>
</dbReference>
<dbReference type="PANTHER" id="PTHR11365">
    <property type="entry name" value="5-OXOPROLINASE RELATED"/>
    <property type="match status" value="1"/>
</dbReference>
<dbReference type="InterPro" id="IPR043129">
    <property type="entry name" value="ATPase_NBD"/>
</dbReference>
<dbReference type="GO" id="GO:0005829">
    <property type="term" value="C:cytosol"/>
    <property type="evidence" value="ECO:0007669"/>
    <property type="project" value="TreeGrafter"/>
</dbReference>
<dbReference type="GO" id="GO:0017168">
    <property type="term" value="F:5-oxoprolinase (ATP-hydrolyzing) activity"/>
    <property type="evidence" value="ECO:0007669"/>
    <property type="project" value="TreeGrafter"/>
</dbReference>
<gene>
    <name evidence="4" type="ORF">SAMN04488085_103354</name>
</gene>
<dbReference type="GO" id="GO:0006749">
    <property type="term" value="P:glutathione metabolic process"/>
    <property type="evidence" value="ECO:0007669"/>
    <property type="project" value="TreeGrafter"/>
</dbReference>
<dbReference type="Gene3D" id="3.30.420.40">
    <property type="match status" value="1"/>
</dbReference>
<evidence type="ECO:0000259" key="3">
    <source>
        <dbReference type="Pfam" id="PF19278"/>
    </source>
</evidence>
<reference evidence="4 5" key="1">
    <citation type="submission" date="2016-10" db="EMBL/GenBank/DDBJ databases">
        <authorList>
            <person name="de Groot N.N."/>
        </authorList>
    </citation>
    <scope>NUCLEOTIDE SEQUENCE [LARGE SCALE GENOMIC DNA]</scope>
    <source>
        <strain evidence="4 5">DSM 45317</strain>
    </source>
</reference>
<evidence type="ECO:0000313" key="5">
    <source>
        <dbReference type="Proteomes" id="UP000199152"/>
    </source>
</evidence>
<keyword evidence="5" id="KW-1185">Reference proteome</keyword>
<feature type="domain" description="Acetophenone carboxylase-like C-terminal" evidence="3">
    <location>
        <begin position="518"/>
        <end position="688"/>
    </location>
</feature>
<dbReference type="OrthoDB" id="9768323at2"/>
<proteinExistence type="predicted"/>
<dbReference type="STRING" id="504800.SAMN04488085_103354"/>
<dbReference type="InterPro" id="IPR002821">
    <property type="entry name" value="Hydantoinase_A"/>
</dbReference>
<evidence type="ECO:0000313" key="4">
    <source>
        <dbReference type="EMBL" id="SFK76398.1"/>
    </source>
</evidence>
<dbReference type="PANTHER" id="PTHR11365:SF23">
    <property type="entry name" value="HYPOTHETICAL 5-OXOPROLINASE (EUROFUNG)-RELATED"/>
    <property type="match status" value="1"/>
</dbReference>
<feature type="domain" description="Hydantoinase/oxoprolinase N-terminal" evidence="2">
    <location>
        <begin position="5"/>
        <end position="193"/>
    </location>
</feature>
<dbReference type="Proteomes" id="UP000199152">
    <property type="component" value="Unassembled WGS sequence"/>
</dbReference>
<dbReference type="InterPro" id="IPR049517">
    <property type="entry name" value="ACX-like_C"/>
</dbReference>